<evidence type="ECO:0000313" key="2">
    <source>
        <dbReference type="EMBL" id="KAL1117514.1"/>
    </source>
</evidence>
<dbReference type="EMBL" id="JBFDAA010000015">
    <property type="protein sequence ID" value="KAL1117514.1"/>
    <property type="molecule type" value="Genomic_DNA"/>
</dbReference>
<proteinExistence type="predicted"/>
<feature type="compositionally biased region" description="Polar residues" evidence="1">
    <location>
        <begin position="9"/>
        <end position="23"/>
    </location>
</feature>
<keyword evidence="3" id="KW-1185">Reference proteome</keyword>
<sequence length="155" mass="17344">MASKRRNMFQKNKTQVTTENGVAQSPEPRNIFQKHSKQERYKRDDENRRIEECADSEWLYSRFETRLTLSAGGNSSAAAAFFARYPGSLHPVLAWTLFVGTPSADSAYGDNSYRPTRDVSAEDASKMGSEMLEPSFATTRSTPEDPALLAESCFS</sequence>
<dbReference type="AlphaFoldDB" id="A0ABD0YK58"/>
<comment type="caution">
    <text evidence="2">The sequence shown here is derived from an EMBL/GenBank/DDBJ whole genome shotgun (WGS) entry which is preliminary data.</text>
</comment>
<gene>
    <name evidence="2" type="ORF">AAG570_003833</name>
</gene>
<organism evidence="2 3">
    <name type="scientific">Ranatra chinensis</name>
    <dbReference type="NCBI Taxonomy" id="642074"/>
    <lineage>
        <taxon>Eukaryota</taxon>
        <taxon>Metazoa</taxon>
        <taxon>Ecdysozoa</taxon>
        <taxon>Arthropoda</taxon>
        <taxon>Hexapoda</taxon>
        <taxon>Insecta</taxon>
        <taxon>Pterygota</taxon>
        <taxon>Neoptera</taxon>
        <taxon>Paraneoptera</taxon>
        <taxon>Hemiptera</taxon>
        <taxon>Heteroptera</taxon>
        <taxon>Panheteroptera</taxon>
        <taxon>Nepomorpha</taxon>
        <taxon>Nepidae</taxon>
        <taxon>Ranatrinae</taxon>
        <taxon>Ranatra</taxon>
    </lineage>
</organism>
<name>A0ABD0YK58_9HEMI</name>
<dbReference type="Proteomes" id="UP001558652">
    <property type="component" value="Unassembled WGS sequence"/>
</dbReference>
<accession>A0ABD0YK58</accession>
<protein>
    <submittedName>
        <fullName evidence="2">Uncharacterized protein</fullName>
    </submittedName>
</protein>
<reference evidence="2 3" key="1">
    <citation type="submission" date="2024-07" db="EMBL/GenBank/DDBJ databases">
        <title>Chromosome-level genome assembly of the water stick insect Ranatra chinensis (Heteroptera: Nepidae).</title>
        <authorList>
            <person name="Liu X."/>
        </authorList>
    </citation>
    <scope>NUCLEOTIDE SEQUENCE [LARGE SCALE GENOMIC DNA]</scope>
    <source>
        <strain evidence="2">Cailab_2021Rc</strain>
        <tissue evidence="2">Muscle</tissue>
    </source>
</reference>
<feature type="region of interest" description="Disordered" evidence="1">
    <location>
        <begin position="1"/>
        <end position="48"/>
    </location>
</feature>
<evidence type="ECO:0000256" key="1">
    <source>
        <dbReference type="SAM" id="MobiDB-lite"/>
    </source>
</evidence>
<evidence type="ECO:0000313" key="3">
    <source>
        <dbReference type="Proteomes" id="UP001558652"/>
    </source>
</evidence>
<feature type="compositionally biased region" description="Basic and acidic residues" evidence="1">
    <location>
        <begin position="36"/>
        <end position="48"/>
    </location>
</feature>